<evidence type="ECO:0000259" key="8">
    <source>
        <dbReference type="PROSITE" id="PS50011"/>
    </source>
</evidence>
<dbReference type="PANTHER" id="PTHR43289:SF34">
    <property type="entry name" value="SERINE_THREONINE-PROTEIN KINASE YBDM-RELATED"/>
    <property type="match status" value="1"/>
</dbReference>
<dbReference type="InterPro" id="IPR017441">
    <property type="entry name" value="Protein_kinase_ATP_BS"/>
</dbReference>
<feature type="region of interest" description="Disordered" evidence="6">
    <location>
        <begin position="304"/>
        <end position="368"/>
    </location>
</feature>
<dbReference type="eggNOG" id="COG0515">
    <property type="taxonomic scope" value="Bacteria"/>
</dbReference>
<protein>
    <submittedName>
        <fullName evidence="9">Protein kinase</fullName>
    </submittedName>
</protein>
<feature type="compositionally biased region" description="Basic and acidic residues" evidence="6">
    <location>
        <begin position="357"/>
        <end position="368"/>
    </location>
</feature>
<dbReference type="SMART" id="SM00220">
    <property type="entry name" value="S_TKc"/>
    <property type="match status" value="1"/>
</dbReference>
<keyword evidence="4 5" id="KW-0067">ATP-binding</keyword>
<dbReference type="PROSITE" id="PS50011">
    <property type="entry name" value="PROTEIN_KINASE_DOM"/>
    <property type="match status" value="1"/>
</dbReference>
<dbReference type="EMBL" id="CP006936">
    <property type="protein sequence ID" value="AHC27328.1"/>
    <property type="molecule type" value="Genomic_DNA"/>
</dbReference>
<keyword evidence="10" id="KW-1185">Reference proteome</keyword>
<dbReference type="AlphaFoldDB" id="V5XHL7"/>
<proteinExistence type="predicted"/>
<evidence type="ECO:0000256" key="4">
    <source>
        <dbReference type="ARBA" id="ARBA00022840"/>
    </source>
</evidence>
<keyword evidence="7" id="KW-1133">Transmembrane helix</keyword>
<sequence>MQQPLGGRYELRGLLGRGGMAAVHDGWDTRLGRPVAIKLMDPTAGDRRRFESEARAVATLNHPNIVAVHDSGEHNGLPYLVMERLPGRTVADVFAAGPVPAQQVRVLLCELLSGLAAAHAAGILHRDIKPANILVTAAGGIKIADFGIAKSPTSAHTMTGQVVGTLGYLSPQRLAGHPATVADDLYAAAMVAAEGLVGRIPLPHENLAALRPDADAALVAVIQRALAADERVRFASAEQMLAALSARPGTLVLDQPLPDPATVRVVVPRPRSRRRRVLAMAGGVVALLVLLAAFLVDTASRNGTPTPAPAPSATSPAPVSSVSIPPTTTTTTTAAPAPAPAPGPPGGPGRGNGGNGKGDKGPKPKPDR</sequence>
<dbReference type="CDD" id="cd14014">
    <property type="entry name" value="STKc_PknB_like"/>
    <property type="match status" value="1"/>
</dbReference>
<evidence type="ECO:0000256" key="3">
    <source>
        <dbReference type="ARBA" id="ARBA00022777"/>
    </source>
</evidence>
<dbReference type="Gene3D" id="3.30.200.20">
    <property type="entry name" value="Phosphorylase Kinase, domain 1"/>
    <property type="match status" value="1"/>
</dbReference>
<evidence type="ECO:0000256" key="5">
    <source>
        <dbReference type="PROSITE-ProRule" id="PRU10141"/>
    </source>
</evidence>
<organism evidence="9 10">
    <name type="scientific">Mycolicibacterium neoaurum VKM Ac-1815D</name>
    <dbReference type="NCBI Taxonomy" id="700508"/>
    <lineage>
        <taxon>Bacteria</taxon>
        <taxon>Bacillati</taxon>
        <taxon>Actinomycetota</taxon>
        <taxon>Actinomycetes</taxon>
        <taxon>Mycobacteriales</taxon>
        <taxon>Mycobacteriaceae</taxon>
        <taxon>Mycolicibacterium</taxon>
    </lineage>
</organism>
<dbReference type="GO" id="GO:0004674">
    <property type="term" value="F:protein serine/threonine kinase activity"/>
    <property type="evidence" value="ECO:0007669"/>
    <property type="project" value="TreeGrafter"/>
</dbReference>
<dbReference type="PROSITE" id="PS00107">
    <property type="entry name" value="PROTEIN_KINASE_ATP"/>
    <property type="match status" value="1"/>
</dbReference>
<accession>V5XHL7</accession>
<evidence type="ECO:0000256" key="2">
    <source>
        <dbReference type="ARBA" id="ARBA00022741"/>
    </source>
</evidence>
<feature type="compositionally biased region" description="Low complexity" evidence="6">
    <location>
        <begin position="311"/>
        <end position="336"/>
    </location>
</feature>
<dbReference type="KEGG" id="mne:D174_23510"/>
<keyword evidence="7" id="KW-0472">Membrane</keyword>
<feature type="compositionally biased region" description="Pro residues" evidence="6">
    <location>
        <begin position="337"/>
        <end position="347"/>
    </location>
</feature>
<name>V5XHL7_MYCNE</name>
<reference evidence="9 10" key="1">
    <citation type="journal article" date="2014" name="Genome Announc.">
        <title>Complete Genome Sequence of Sterol-Transforming Mycobacterium neoaurum Strain VKM Ac-1815D.</title>
        <authorList>
            <person name="Shtratnikova V.Y."/>
            <person name="Bragin E.Y."/>
            <person name="Dovbnya D.V."/>
            <person name="Pekov Y.A."/>
            <person name="Schelkunov M.I."/>
            <person name="Strizhov N."/>
            <person name="Ivashina T.V."/>
            <person name="Ashapkin V.V."/>
            <person name="Donova M.V."/>
        </authorList>
    </citation>
    <scope>NUCLEOTIDE SEQUENCE [LARGE SCALE GENOMIC DNA]</scope>
    <source>
        <strain evidence="9 10">VKM Ac-1815D</strain>
    </source>
</reference>
<gene>
    <name evidence="9" type="ORF">D174_23510</name>
</gene>
<feature type="transmembrane region" description="Helical" evidence="7">
    <location>
        <begin position="277"/>
        <end position="296"/>
    </location>
</feature>
<evidence type="ECO:0000256" key="1">
    <source>
        <dbReference type="ARBA" id="ARBA00022679"/>
    </source>
</evidence>
<dbReference type="PANTHER" id="PTHR43289">
    <property type="entry name" value="MITOGEN-ACTIVATED PROTEIN KINASE KINASE KINASE 20-RELATED"/>
    <property type="match status" value="1"/>
</dbReference>
<dbReference type="SUPFAM" id="SSF56112">
    <property type="entry name" value="Protein kinase-like (PK-like)"/>
    <property type="match status" value="1"/>
</dbReference>
<evidence type="ECO:0000256" key="7">
    <source>
        <dbReference type="SAM" id="Phobius"/>
    </source>
</evidence>
<feature type="binding site" evidence="5">
    <location>
        <position position="38"/>
    </location>
    <ligand>
        <name>ATP</name>
        <dbReference type="ChEBI" id="CHEBI:30616"/>
    </ligand>
</feature>
<dbReference type="Proteomes" id="UP000018763">
    <property type="component" value="Chromosome"/>
</dbReference>
<dbReference type="GO" id="GO:0005524">
    <property type="term" value="F:ATP binding"/>
    <property type="evidence" value="ECO:0007669"/>
    <property type="project" value="UniProtKB-UniRule"/>
</dbReference>
<dbReference type="InterPro" id="IPR000719">
    <property type="entry name" value="Prot_kinase_dom"/>
</dbReference>
<keyword evidence="3 9" id="KW-0418">Kinase</keyword>
<evidence type="ECO:0000256" key="6">
    <source>
        <dbReference type="SAM" id="MobiDB-lite"/>
    </source>
</evidence>
<dbReference type="InterPro" id="IPR008271">
    <property type="entry name" value="Ser/Thr_kinase_AS"/>
</dbReference>
<dbReference type="InterPro" id="IPR011009">
    <property type="entry name" value="Kinase-like_dom_sf"/>
</dbReference>
<keyword evidence="2 5" id="KW-0547">Nucleotide-binding</keyword>
<keyword evidence="7" id="KW-0812">Transmembrane</keyword>
<dbReference type="Gene3D" id="1.10.510.10">
    <property type="entry name" value="Transferase(Phosphotransferase) domain 1"/>
    <property type="match status" value="1"/>
</dbReference>
<dbReference type="PROSITE" id="PS00108">
    <property type="entry name" value="PROTEIN_KINASE_ST"/>
    <property type="match status" value="1"/>
</dbReference>
<evidence type="ECO:0000313" key="10">
    <source>
        <dbReference type="Proteomes" id="UP000018763"/>
    </source>
</evidence>
<feature type="domain" description="Protein kinase" evidence="8">
    <location>
        <begin position="9"/>
        <end position="262"/>
    </location>
</feature>
<dbReference type="GO" id="GO:0080090">
    <property type="term" value="P:regulation of primary metabolic process"/>
    <property type="evidence" value="ECO:0007669"/>
    <property type="project" value="UniProtKB-ARBA"/>
</dbReference>
<dbReference type="HOGENOM" id="CLU_000288_63_44_11"/>
<keyword evidence="1" id="KW-0808">Transferase</keyword>
<evidence type="ECO:0000313" key="9">
    <source>
        <dbReference type="EMBL" id="AHC27328.1"/>
    </source>
</evidence>
<dbReference type="GeneID" id="43452409"/>
<dbReference type="RefSeq" id="WP_019511128.1">
    <property type="nucleotide sequence ID" value="NC_023036.2"/>
</dbReference>
<dbReference type="Pfam" id="PF00069">
    <property type="entry name" value="Pkinase"/>
    <property type="match status" value="1"/>
</dbReference>